<name>A0A8J9ZXC3_BRALA</name>
<protein>
    <submittedName>
        <fullName evidence="3">CNTNAP2 protein</fullName>
    </submittedName>
</protein>
<keyword evidence="4" id="KW-1185">Reference proteome</keyword>
<feature type="signal peptide" evidence="2">
    <location>
        <begin position="1"/>
        <end position="22"/>
    </location>
</feature>
<reference evidence="3" key="1">
    <citation type="submission" date="2022-01" db="EMBL/GenBank/DDBJ databases">
        <authorList>
            <person name="Braso-Vives M."/>
        </authorList>
    </citation>
    <scope>NUCLEOTIDE SEQUENCE</scope>
</reference>
<dbReference type="InterPro" id="IPR036056">
    <property type="entry name" value="Fibrinogen-like_C"/>
</dbReference>
<keyword evidence="2" id="KW-0732">Signal</keyword>
<dbReference type="OrthoDB" id="26719at2759"/>
<dbReference type="AlphaFoldDB" id="A0A8J9ZXC3"/>
<feature type="transmembrane region" description="Helical" evidence="1">
    <location>
        <begin position="243"/>
        <end position="267"/>
    </location>
</feature>
<feature type="chain" id="PRO_5035428517" evidence="2">
    <location>
        <begin position="23"/>
        <end position="440"/>
    </location>
</feature>
<dbReference type="SUPFAM" id="SSF56496">
    <property type="entry name" value="Fibrinogen C-terminal domain-like"/>
    <property type="match status" value="1"/>
</dbReference>
<organism evidence="3 4">
    <name type="scientific">Branchiostoma lanceolatum</name>
    <name type="common">Common lancelet</name>
    <name type="synonym">Amphioxus lanceolatum</name>
    <dbReference type="NCBI Taxonomy" id="7740"/>
    <lineage>
        <taxon>Eukaryota</taxon>
        <taxon>Metazoa</taxon>
        <taxon>Chordata</taxon>
        <taxon>Cephalochordata</taxon>
        <taxon>Leptocardii</taxon>
        <taxon>Amphioxiformes</taxon>
        <taxon>Branchiostomatidae</taxon>
        <taxon>Branchiostoma</taxon>
    </lineage>
</organism>
<gene>
    <name evidence="3" type="primary">CNTNAP2</name>
    <name evidence="3" type="ORF">BLAG_LOCUS19314</name>
</gene>
<evidence type="ECO:0000256" key="1">
    <source>
        <dbReference type="SAM" id="Phobius"/>
    </source>
</evidence>
<accession>A0A8J9ZXC3</accession>
<dbReference type="Proteomes" id="UP000838412">
    <property type="component" value="Chromosome 5"/>
</dbReference>
<evidence type="ECO:0000313" key="4">
    <source>
        <dbReference type="Proteomes" id="UP000838412"/>
    </source>
</evidence>
<evidence type="ECO:0000256" key="2">
    <source>
        <dbReference type="SAM" id="SignalP"/>
    </source>
</evidence>
<keyword evidence="1" id="KW-1133">Transmembrane helix</keyword>
<keyword evidence="1" id="KW-0472">Membrane</keyword>
<dbReference type="EMBL" id="OV696690">
    <property type="protein sequence ID" value="CAH1265268.1"/>
    <property type="molecule type" value="Genomic_DNA"/>
</dbReference>
<evidence type="ECO:0000313" key="3">
    <source>
        <dbReference type="EMBL" id="CAH1265268.1"/>
    </source>
</evidence>
<proteinExistence type="predicted"/>
<keyword evidence="1" id="KW-0812">Transmembrane</keyword>
<sequence length="440" mass="47373">MGSNILGTSIVFLIVSIGCVSGQYKNCQAAKDDGQTTNGRYTIDIDETGSLTSFIVYCDFTSSATAVTIMNHDSEARTQITGFDNAGEYIDSIAYEVSMTQIAAVVSDSASCQQHLKYECMHSALGLSDSSPYAWWVDRSGAQQTYWGGATGLDGKCACGVGGTCASDLTTSATLTCNCDANDATWRIDEGYLEDKSVLPVTMLRFGDTGQSAEEGYVTLGPLLCYAGESTTIPPVTATPTPWVQTAAGIVVIIICILIFIGIVIMLNFCLCAPWWRGVCTRYCGCCKCCDACLCCDGPSVGQVQKVKVEPTKKLTKSVSFVNEKKPPPAITYPKQKAPAQEVLVVDAPPPKKSFFIQDKNSTDWEELELLRQKEKKQSNFVADGQAVDPATGRSYAYNSKTGQRKWLDTATAVVAANRLRNAGRQRDATNTVTPTTNSV</sequence>
<dbReference type="Gene3D" id="2.60.120.1000">
    <property type="match status" value="1"/>
</dbReference>